<evidence type="ECO:0000313" key="3">
    <source>
        <dbReference type="Proteomes" id="UP000299102"/>
    </source>
</evidence>
<evidence type="ECO:0000313" key="2">
    <source>
        <dbReference type="EMBL" id="GBP08867.1"/>
    </source>
</evidence>
<dbReference type="GO" id="GO:0003677">
    <property type="term" value="F:DNA binding"/>
    <property type="evidence" value="ECO:0007669"/>
    <property type="project" value="TreeGrafter"/>
</dbReference>
<dbReference type="AlphaFoldDB" id="A0A4C1T606"/>
<dbReference type="OrthoDB" id="6115549at2759"/>
<dbReference type="Proteomes" id="UP000299102">
    <property type="component" value="Unassembled WGS sequence"/>
</dbReference>
<dbReference type="InterPro" id="IPR004875">
    <property type="entry name" value="DDE_SF_endonuclease_dom"/>
</dbReference>
<dbReference type="EMBL" id="BGZK01000033">
    <property type="protein sequence ID" value="GBP08867.1"/>
    <property type="molecule type" value="Genomic_DNA"/>
</dbReference>
<feature type="domain" description="DDE-1" evidence="1">
    <location>
        <begin position="153"/>
        <end position="258"/>
    </location>
</feature>
<keyword evidence="3" id="KW-1185">Reference proteome</keyword>
<dbReference type="PANTHER" id="PTHR19303:SF71">
    <property type="entry name" value="ZINC FINGER PHD-TYPE DOMAIN-CONTAINING PROTEIN"/>
    <property type="match status" value="1"/>
</dbReference>
<protein>
    <recommendedName>
        <fullName evidence="1">DDE-1 domain-containing protein</fullName>
    </recommendedName>
</protein>
<evidence type="ECO:0000259" key="1">
    <source>
        <dbReference type="Pfam" id="PF03184"/>
    </source>
</evidence>
<dbReference type="InterPro" id="IPR050863">
    <property type="entry name" value="CenT-Element_Derived"/>
</dbReference>
<gene>
    <name evidence="2" type="ORF">EVAR_78264_1</name>
</gene>
<proteinExistence type="predicted"/>
<accession>A0A4C1T606</accession>
<reference evidence="2 3" key="1">
    <citation type="journal article" date="2019" name="Commun. Biol.">
        <title>The bagworm genome reveals a unique fibroin gene that provides high tensile strength.</title>
        <authorList>
            <person name="Kono N."/>
            <person name="Nakamura H."/>
            <person name="Ohtoshi R."/>
            <person name="Tomita M."/>
            <person name="Numata K."/>
            <person name="Arakawa K."/>
        </authorList>
    </citation>
    <scope>NUCLEOTIDE SEQUENCE [LARGE SCALE GENOMIC DNA]</scope>
</reference>
<comment type="caution">
    <text evidence="2">The sequence shown here is derived from an EMBL/GenBank/DDBJ whole genome shotgun (WGS) entry which is preliminary data.</text>
</comment>
<organism evidence="2 3">
    <name type="scientific">Eumeta variegata</name>
    <name type="common">Bagworm moth</name>
    <name type="synonym">Eumeta japonica</name>
    <dbReference type="NCBI Taxonomy" id="151549"/>
    <lineage>
        <taxon>Eukaryota</taxon>
        <taxon>Metazoa</taxon>
        <taxon>Ecdysozoa</taxon>
        <taxon>Arthropoda</taxon>
        <taxon>Hexapoda</taxon>
        <taxon>Insecta</taxon>
        <taxon>Pterygota</taxon>
        <taxon>Neoptera</taxon>
        <taxon>Endopterygota</taxon>
        <taxon>Lepidoptera</taxon>
        <taxon>Glossata</taxon>
        <taxon>Ditrysia</taxon>
        <taxon>Tineoidea</taxon>
        <taxon>Psychidae</taxon>
        <taxon>Oiketicinae</taxon>
        <taxon>Eumeta</taxon>
    </lineage>
</organism>
<dbReference type="STRING" id="151549.A0A4C1T606"/>
<sequence length="264" mass="29742">MASRSILEERAIVSLLNQEDESTDDGSDNEIEDHFTSIHVTKSLLLEPYKLTVVGTVRSNKREIPEELKTPVLEKKPTGTSFARAFGFNKDNVNNFFQLLDEIYEKNKYPPNRIYNVDESGLTVVQSRIPQVIGHRGKRQIAALTSAERGSLVTIVVCMNATGHFVPPFVIFPRKNMSSQLMRGCPPGAEGVVHPSGWIQMNIFTDWFKHFIKHTNPTPESRVLLILDGHFSHTRNIDVIDLARDNNVDIISLPPHDTQDAATR</sequence>
<dbReference type="Pfam" id="PF03184">
    <property type="entry name" value="DDE_1"/>
    <property type="match status" value="1"/>
</dbReference>
<dbReference type="PANTHER" id="PTHR19303">
    <property type="entry name" value="TRANSPOSON"/>
    <property type="match status" value="1"/>
</dbReference>
<dbReference type="GO" id="GO:0005634">
    <property type="term" value="C:nucleus"/>
    <property type="evidence" value="ECO:0007669"/>
    <property type="project" value="TreeGrafter"/>
</dbReference>
<name>A0A4C1T606_EUMVA</name>